<dbReference type="GO" id="GO:0004805">
    <property type="term" value="F:trehalose-phosphatase activity"/>
    <property type="evidence" value="ECO:0007669"/>
    <property type="project" value="UniProtKB-EC"/>
</dbReference>
<comment type="caution">
    <text evidence="5">The sequence shown here is derived from an EMBL/GenBank/DDBJ whole genome shotgun (WGS) entry which is preliminary data.</text>
</comment>
<sequence>MPAKAFFLDVDGTLLPLSAHPHEVRVETSLLATLKALQEHSGGALALVSGRPLATLDQLFAPAHFALAGQHGTERRDAAGNLHIDQRHVETLTRLRPIARELATGIPGAFVEDKGLSIAIHSRQAPGALTRLRRLLEEALPAYPGLGLLEGKAVVEIRSSEADKGRALQAFMAEPPFLGRLPVYLGDDVTDESAFEVVNRESGLSIKVGSGPSAARFRLASPEAAVFWLAGIEHAEERS</sequence>
<dbReference type="EC" id="3.1.3.12" evidence="3"/>
<dbReference type="NCBIfam" id="TIGR01484">
    <property type="entry name" value="HAD-SF-IIB"/>
    <property type="match status" value="1"/>
</dbReference>
<protein>
    <recommendedName>
        <fullName evidence="3">trehalose-phosphatase</fullName>
        <ecNumber evidence="3">3.1.3.12</ecNumber>
    </recommendedName>
</protein>
<dbReference type="SUPFAM" id="SSF56784">
    <property type="entry name" value="HAD-like"/>
    <property type="match status" value="1"/>
</dbReference>
<evidence type="ECO:0000256" key="4">
    <source>
        <dbReference type="ARBA" id="ARBA00022801"/>
    </source>
</evidence>
<dbReference type="Gene3D" id="3.40.50.1000">
    <property type="entry name" value="HAD superfamily/HAD-like"/>
    <property type="match status" value="1"/>
</dbReference>
<comment type="similarity">
    <text evidence="2">Belongs to the trehalose phosphatase family.</text>
</comment>
<dbReference type="EMBL" id="AUZY01006884">
    <property type="protein sequence ID" value="EQD52877.1"/>
    <property type="molecule type" value="Genomic_DNA"/>
</dbReference>
<dbReference type="AlphaFoldDB" id="T1A7B6"/>
<organism evidence="5">
    <name type="scientific">mine drainage metagenome</name>
    <dbReference type="NCBI Taxonomy" id="410659"/>
    <lineage>
        <taxon>unclassified sequences</taxon>
        <taxon>metagenomes</taxon>
        <taxon>ecological metagenomes</taxon>
    </lineage>
</organism>
<reference evidence="5" key="1">
    <citation type="submission" date="2013-08" db="EMBL/GenBank/DDBJ databases">
        <authorList>
            <person name="Mendez C."/>
            <person name="Richter M."/>
            <person name="Ferrer M."/>
            <person name="Sanchez J."/>
        </authorList>
    </citation>
    <scope>NUCLEOTIDE SEQUENCE</scope>
</reference>
<dbReference type="GO" id="GO:0005992">
    <property type="term" value="P:trehalose biosynthetic process"/>
    <property type="evidence" value="ECO:0007669"/>
    <property type="project" value="UniProtKB-UniPathway"/>
</dbReference>
<dbReference type="PANTHER" id="PTHR43768:SF3">
    <property type="entry name" value="TREHALOSE 6-PHOSPHATE PHOSPHATASE"/>
    <property type="match status" value="1"/>
</dbReference>
<dbReference type="Pfam" id="PF02358">
    <property type="entry name" value="Trehalose_PPase"/>
    <property type="match status" value="1"/>
</dbReference>
<evidence type="ECO:0000256" key="1">
    <source>
        <dbReference type="ARBA" id="ARBA00005199"/>
    </source>
</evidence>
<accession>T1A7B6</accession>
<dbReference type="PANTHER" id="PTHR43768">
    <property type="entry name" value="TREHALOSE 6-PHOSPHATE PHOSPHATASE"/>
    <property type="match status" value="1"/>
</dbReference>
<dbReference type="UniPathway" id="UPA00299"/>
<dbReference type="InterPro" id="IPR006379">
    <property type="entry name" value="HAD-SF_hydro_IIB"/>
</dbReference>
<evidence type="ECO:0000313" key="5">
    <source>
        <dbReference type="EMBL" id="EQD52877.1"/>
    </source>
</evidence>
<dbReference type="InterPro" id="IPR036412">
    <property type="entry name" value="HAD-like_sf"/>
</dbReference>
<reference evidence="5" key="2">
    <citation type="journal article" date="2014" name="ISME J.">
        <title>Microbial stratification in low pH oxic and suboxic macroscopic growths along an acid mine drainage.</title>
        <authorList>
            <person name="Mendez-Garcia C."/>
            <person name="Mesa V."/>
            <person name="Sprenger R.R."/>
            <person name="Richter M."/>
            <person name="Diez M.S."/>
            <person name="Solano J."/>
            <person name="Bargiela R."/>
            <person name="Golyshina O.V."/>
            <person name="Manteca A."/>
            <person name="Ramos J.L."/>
            <person name="Gallego J.R."/>
            <person name="Llorente I."/>
            <person name="Martins Dos Santos V.A."/>
            <person name="Jensen O.N."/>
            <person name="Pelaez A.I."/>
            <person name="Sanchez J."/>
            <person name="Ferrer M."/>
        </authorList>
    </citation>
    <scope>NUCLEOTIDE SEQUENCE</scope>
</reference>
<dbReference type="InterPro" id="IPR023214">
    <property type="entry name" value="HAD_sf"/>
</dbReference>
<proteinExistence type="inferred from homology"/>
<name>T1A7B6_9ZZZZ</name>
<keyword evidence="4" id="KW-0378">Hydrolase</keyword>
<evidence type="ECO:0000256" key="2">
    <source>
        <dbReference type="ARBA" id="ARBA00008770"/>
    </source>
</evidence>
<dbReference type="InterPro" id="IPR003337">
    <property type="entry name" value="Trehalose_PPase"/>
</dbReference>
<dbReference type="NCBIfam" id="TIGR00685">
    <property type="entry name" value="T6PP"/>
    <property type="match status" value="1"/>
</dbReference>
<dbReference type="InterPro" id="IPR044651">
    <property type="entry name" value="OTSB-like"/>
</dbReference>
<dbReference type="Gene3D" id="3.30.70.1020">
    <property type="entry name" value="Trehalose-6-phosphate phosphatase related protein, domain 2"/>
    <property type="match status" value="1"/>
</dbReference>
<dbReference type="CDD" id="cd01627">
    <property type="entry name" value="HAD_TPP"/>
    <property type="match status" value="1"/>
</dbReference>
<comment type="pathway">
    <text evidence="1">Glycan biosynthesis; trehalose biosynthesis.</text>
</comment>
<gene>
    <name evidence="5" type="ORF">B1B_10509</name>
</gene>
<evidence type="ECO:0000256" key="3">
    <source>
        <dbReference type="ARBA" id="ARBA00013086"/>
    </source>
</evidence>